<dbReference type="AlphaFoldDB" id="A0AAN9XEY1"/>
<comment type="caution">
    <text evidence="1">The sequence shown here is derived from an EMBL/GenBank/DDBJ whole genome shotgun (WGS) entry which is preliminary data.</text>
</comment>
<reference evidence="1 2" key="1">
    <citation type="submission" date="2024-01" db="EMBL/GenBank/DDBJ databases">
        <title>The genomes of 5 underutilized Papilionoideae crops provide insights into root nodulation and disease resistanc.</title>
        <authorList>
            <person name="Jiang F."/>
        </authorList>
    </citation>
    <scope>NUCLEOTIDE SEQUENCE [LARGE SCALE GENOMIC DNA]</scope>
    <source>
        <strain evidence="1">DUOXIRENSHENG_FW03</strain>
        <tissue evidence="1">Leaves</tissue>
    </source>
</reference>
<keyword evidence="2" id="KW-1185">Reference proteome</keyword>
<accession>A0AAN9XEY1</accession>
<sequence length="80" mass="9409">MFRVKRCRTSSQTHHVWDHVPELYPIFLNYNEKSGITTLMSARLRALVLKNRKKVETRVYSTKIILAPLPGYFMLIEGML</sequence>
<name>A0AAN9XEY1_PSOTE</name>
<organism evidence="1 2">
    <name type="scientific">Psophocarpus tetragonolobus</name>
    <name type="common">Winged bean</name>
    <name type="synonym">Dolichos tetragonolobus</name>
    <dbReference type="NCBI Taxonomy" id="3891"/>
    <lineage>
        <taxon>Eukaryota</taxon>
        <taxon>Viridiplantae</taxon>
        <taxon>Streptophyta</taxon>
        <taxon>Embryophyta</taxon>
        <taxon>Tracheophyta</taxon>
        <taxon>Spermatophyta</taxon>
        <taxon>Magnoliopsida</taxon>
        <taxon>eudicotyledons</taxon>
        <taxon>Gunneridae</taxon>
        <taxon>Pentapetalae</taxon>
        <taxon>rosids</taxon>
        <taxon>fabids</taxon>
        <taxon>Fabales</taxon>
        <taxon>Fabaceae</taxon>
        <taxon>Papilionoideae</taxon>
        <taxon>50 kb inversion clade</taxon>
        <taxon>NPAAA clade</taxon>
        <taxon>indigoferoid/millettioid clade</taxon>
        <taxon>Phaseoleae</taxon>
        <taxon>Psophocarpus</taxon>
    </lineage>
</organism>
<dbReference type="Proteomes" id="UP001386955">
    <property type="component" value="Unassembled WGS sequence"/>
</dbReference>
<evidence type="ECO:0000313" key="2">
    <source>
        <dbReference type="Proteomes" id="UP001386955"/>
    </source>
</evidence>
<proteinExistence type="predicted"/>
<gene>
    <name evidence="1" type="ORF">VNO78_24822</name>
</gene>
<dbReference type="EMBL" id="JAYMYS010000006">
    <property type="protein sequence ID" value="KAK7389626.1"/>
    <property type="molecule type" value="Genomic_DNA"/>
</dbReference>
<protein>
    <submittedName>
        <fullName evidence="1">Uncharacterized protein</fullName>
    </submittedName>
</protein>
<evidence type="ECO:0000313" key="1">
    <source>
        <dbReference type="EMBL" id="KAK7389626.1"/>
    </source>
</evidence>